<dbReference type="Proteomes" id="UP000886890">
    <property type="component" value="Unassembled WGS sequence"/>
</dbReference>
<protein>
    <submittedName>
        <fullName evidence="1">Uncharacterized protein</fullName>
    </submittedName>
</protein>
<organism evidence="1 2">
    <name type="scientific">Candidatus Fusicatenibacter merdavium</name>
    <dbReference type="NCBI Taxonomy" id="2838600"/>
    <lineage>
        <taxon>Bacteria</taxon>
        <taxon>Bacillati</taxon>
        <taxon>Bacillota</taxon>
        <taxon>Clostridia</taxon>
        <taxon>Lachnospirales</taxon>
        <taxon>Lachnospiraceae</taxon>
        <taxon>Fusicatenibacter</taxon>
    </lineage>
</organism>
<dbReference type="EMBL" id="DXEK01000050">
    <property type="protein sequence ID" value="HIX76582.1"/>
    <property type="molecule type" value="Genomic_DNA"/>
</dbReference>
<dbReference type="InterPro" id="IPR046169">
    <property type="entry name" value="DUF6171"/>
</dbReference>
<comment type="caution">
    <text evidence="1">The sequence shown here is derived from an EMBL/GenBank/DDBJ whole genome shotgun (WGS) entry which is preliminary data.</text>
</comment>
<name>A0A9D1XCN0_9FIRM</name>
<dbReference type="AlphaFoldDB" id="A0A9D1XCN0"/>
<dbReference type="Pfam" id="PF19668">
    <property type="entry name" value="DUF6171"/>
    <property type="match status" value="1"/>
</dbReference>
<proteinExistence type="predicted"/>
<gene>
    <name evidence="1" type="ORF">H9734_03155</name>
</gene>
<accession>A0A9D1XCN0</accession>
<evidence type="ECO:0000313" key="1">
    <source>
        <dbReference type="EMBL" id="HIX76582.1"/>
    </source>
</evidence>
<evidence type="ECO:0000313" key="2">
    <source>
        <dbReference type="Proteomes" id="UP000886890"/>
    </source>
</evidence>
<sequence>MQEKVRICRKCLLEEMDQEEVYADVQKYITQIPEEERAEDALYRERLEQCRACDQLLAGMCRICGCYVELRAAVRVRACPLVHPKW</sequence>
<reference evidence="1" key="1">
    <citation type="journal article" date="2021" name="PeerJ">
        <title>Extensive microbial diversity within the chicken gut microbiome revealed by metagenomics and culture.</title>
        <authorList>
            <person name="Gilroy R."/>
            <person name="Ravi A."/>
            <person name="Getino M."/>
            <person name="Pursley I."/>
            <person name="Horton D.L."/>
            <person name="Alikhan N.F."/>
            <person name="Baker D."/>
            <person name="Gharbi K."/>
            <person name="Hall N."/>
            <person name="Watson M."/>
            <person name="Adriaenssens E.M."/>
            <person name="Foster-Nyarko E."/>
            <person name="Jarju S."/>
            <person name="Secka A."/>
            <person name="Antonio M."/>
            <person name="Oren A."/>
            <person name="Chaudhuri R.R."/>
            <person name="La Ragione R."/>
            <person name="Hildebrand F."/>
            <person name="Pallen M.J."/>
        </authorList>
    </citation>
    <scope>NUCLEOTIDE SEQUENCE</scope>
    <source>
        <strain evidence="1">CHK183-1962</strain>
    </source>
</reference>
<reference evidence="1" key="2">
    <citation type="submission" date="2021-04" db="EMBL/GenBank/DDBJ databases">
        <authorList>
            <person name="Gilroy R."/>
        </authorList>
    </citation>
    <scope>NUCLEOTIDE SEQUENCE</scope>
    <source>
        <strain evidence="1">CHK183-1962</strain>
    </source>
</reference>